<keyword evidence="2" id="KW-1185">Reference proteome</keyword>
<organism evidence="1 2">
    <name type="scientific">Coleofasciculus chthonoplastes PCC 7420</name>
    <dbReference type="NCBI Taxonomy" id="118168"/>
    <lineage>
        <taxon>Bacteria</taxon>
        <taxon>Bacillati</taxon>
        <taxon>Cyanobacteriota</taxon>
        <taxon>Cyanophyceae</taxon>
        <taxon>Coleofasciculales</taxon>
        <taxon>Coleofasciculaceae</taxon>
        <taxon>Coleofasciculus</taxon>
    </lineage>
</organism>
<dbReference type="STRING" id="118168.MC7420_5451"/>
<dbReference type="AlphaFoldDB" id="B4VPP2"/>
<evidence type="ECO:0000313" key="1">
    <source>
        <dbReference type="EMBL" id="EDX76017.1"/>
    </source>
</evidence>
<reference evidence="1 2" key="1">
    <citation type="submission" date="2008-07" db="EMBL/GenBank/DDBJ databases">
        <authorList>
            <person name="Tandeau de Marsac N."/>
            <person name="Ferriera S."/>
            <person name="Johnson J."/>
            <person name="Kravitz S."/>
            <person name="Beeson K."/>
            <person name="Sutton G."/>
            <person name="Rogers Y.-H."/>
            <person name="Friedman R."/>
            <person name="Frazier M."/>
            <person name="Venter J.C."/>
        </authorList>
    </citation>
    <scope>NUCLEOTIDE SEQUENCE [LARGE SCALE GENOMIC DNA]</scope>
    <source>
        <strain evidence="1 2">PCC 7420</strain>
    </source>
</reference>
<name>B4VPP2_9CYAN</name>
<sequence length="200" mass="20512">MFYQNSQTSKNSLTRGISALAAGSALLFGTPLLVPEVAQAQNQMVVAQTAAAIPATSAQSQTLHLNNDRTYSYNLEVARGTTVDGMYIPAGATILGRYEPASGGLRYVATGVRMNGRTYNLDATSEVIEDQKDPRDTSAGSIAEDAGIGAAGGAILGEVFGDAGIEEIIGGAVAGGVAGNVTADRVVVIEPEETIVLYGS</sequence>
<accession>B4VPP2</accession>
<proteinExistence type="predicted"/>
<evidence type="ECO:0000313" key="2">
    <source>
        <dbReference type="Proteomes" id="UP000003835"/>
    </source>
</evidence>
<gene>
    <name evidence="1" type="ORF">MC7420_5451</name>
</gene>
<dbReference type="HOGENOM" id="CLU_112836_0_0_3"/>
<protein>
    <submittedName>
        <fullName evidence="1">Uncharacterized protein</fullName>
    </submittedName>
</protein>
<dbReference type="RefSeq" id="WP_006100501.1">
    <property type="nucleotide sequence ID" value="NZ_DS989847.1"/>
</dbReference>
<dbReference type="EMBL" id="DS989847">
    <property type="protein sequence ID" value="EDX76017.1"/>
    <property type="molecule type" value="Genomic_DNA"/>
</dbReference>
<dbReference type="Proteomes" id="UP000003835">
    <property type="component" value="Unassembled WGS sequence"/>
</dbReference>
<dbReference type="eggNOG" id="COG2948">
    <property type="taxonomic scope" value="Bacteria"/>
</dbReference>